<reference evidence="2" key="2">
    <citation type="journal article" date="2014" name="ISME J.">
        <title>Microbial stratification in low pH oxic and suboxic macroscopic growths along an acid mine drainage.</title>
        <authorList>
            <person name="Mendez-Garcia C."/>
            <person name="Mesa V."/>
            <person name="Sprenger R.R."/>
            <person name="Richter M."/>
            <person name="Diez M.S."/>
            <person name="Solano J."/>
            <person name="Bargiela R."/>
            <person name="Golyshina O.V."/>
            <person name="Manteca A."/>
            <person name="Ramos J.L."/>
            <person name="Gallego J.R."/>
            <person name="Llorente I."/>
            <person name="Martins Dos Santos V.A."/>
            <person name="Jensen O.N."/>
            <person name="Pelaez A.I."/>
            <person name="Sanchez J."/>
            <person name="Ferrer M."/>
        </authorList>
    </citation>
    <scope>NUCLEOTIDE SEQUENCE</scope>
</reference>
<organism evidence="2">
    <name type="scientific">mine drainage metagenome</name>
    <dbReference type="NCBI Taxonomy" id="410659"/>
    <lineage>
        <taxon>unclassified sequences</taxon>
        <taxon>metagenomes</taxon>
        <taxon>ecological metagenomes</taxon>
    </lineage>
</organism>
<sequence>MTKALGIERVIIKTEDDPDVRKYINEVKVNITRIRLPEEVREIHAVVKQIYGEIVEKLKKSGIFQSSGISRKNLIQASREISDRARNGEGNLFSIIPYITAAIRIDYALEYLESQGYLIFSSYFNEMMASEEK</sequence>
<dbReference type="InterPro" id="IPR041755">
    <property type="entry name" value="Hef_ID"/>
</dbReference>
<keyword evidence="2" id="KW-0347">Helicase</keyword>
<dbReference type="GO" id="GO:0004386">
    <property type="term" value="F:helicase activity"/>
    <property type="evidence" value="ECO:0007669"/>
    <property type="project" value="UniProtKB-KW"/>
</dbReference>
<feature type="domain" description="Archaeal Hef helicase/nuclease insert" evidence="1">
    <location>
        <begin position="55"/>
        <end position="129"/>
    </location>
</feature>
<dbReference type="Gene3D" id="1.20.1320.20">
    <property type="entry name" value="hef helicase domain"/>
    <property type="match status" value="1"/>
</dbReference>
<protein>
    <submittedName>
        <fullName evidence="2">RNA helicase</fullName>
    </submittedName>
</protein>
<comment type="caution">
    <text evidence="2">The sequence shown here is derived from an EMBL/GenBank/DDBJ whole genome shotgun (WGS) entry which is preliminary data.</text>
</comment>
<dbReference type="EMBL" id="AUZZ01007931">
    <property type="protein sequence ID" value="EQD40510.1"/>
    <property type="molecule type" value="Genomic_DNA"/>
</dbReference>
<name>T1AEZ4_9ZZZZ</name>
<gene>
    <name evidence="2" type="ORF">B2A_11006</name>
</gene>
<accession>T1AEZ4</accession>
<evidence type="ECO:0000259" key="1">
    <source>
        <dbReference type="Pfam" id="PF21210"/>
    </source>
</evidence>
<keyword evidence="2" id="KW-0378">Hydrolase</keyword>
<proteinExistence type="predicted"/>
<keyword evidence="2" id="KW-0067">ATP-binding</keyword>
<keyword evidence="2" id="KW-0547">Nucleotide-binding</keyword>
<feature type="non-terminal residue" evidence="2">
    <location>
        <position position="133"/>
    </location>
</feature>
<dbReference type="AlphaFoldDB" id="T1AEZ4"/>
<evidence type="ECO:0000313" key="2">
    <source>
        <dbReference type="EMBL" id="EQD40510.1"/>
    </source>
</evidence>
<reference evidence="2" key="1">
    <citation type="submission" date="2013-08" db="EMBL/GenBank/DDBJ databases">
        <authorList>
            <person name="Mendez C."/>
            <person name="Richter M."/>
            <person name="Ferrer M."/>
            <person name="Sanchez J."/>
        </authorList>
    </citation>
    <scope>NUCLEOTIDE SEQUENCE</scope>
</reference>
<dbReference type="Pfam" id="PF21210">
    <property type="entry name" value="RNA_helicase_helical"/>
    <property type="match status" value="1"/>
</dbReference>